<name>A0A8H4RAA7_9HELO</name>
<evidence type="ECO:0000256" key="4">
    <source>
        <dbReference type="ARBA" id="ARBA00022679"/>
    </source>
</evidence>
<dbReference type="InterPro" id="IPR013785">
    <property type="entry name" value="Aldolase_TIM"/>
</dbReference>
<dbReference type="InterPro" id="IPR000891">
    <property type="entry name" value="PYR_CT"/>
</dbReference>
<organism evidence="7 8">
    <name type="scientific">Cudoniella acicularis</name>
    <dbReference type="NCBI Taxonomy" id="354080"/>
    <lineage>
        <taxon>Eukaryota</taxon>
        <taxon>Fungi</taxon>
        <taxon>Dikarya</taxon>
        <taxon>Ascomycota</taxon>
        <taxon>Pezizomycotina</taxon>
        <taxon>Leotiomycetes</taxon>
        <taxon>Helotiales</taxon>
        <taxon>Tricladiaceae</taxon>
        <taxon>Cudoniella</taxon>
    </lineage>
</organism>
<evidence type="ECO:0000259" key="6">
    <source>
        <dbReference type="PROSITE" id="PS50991"/>
    </source>
</evidence>
<dbReference type="Proteomes" id="UP000566819">
    <property type="component" value="Unassembled WGS sequence"/>
</dbReference>
<dbReference type="GO" id="GO:0003852">
    <property type="term" value="F:2-isopropylmalate synthase activity"/>
    <property type="evidence" value="ECO:0007669"/>
    <property type="project" value="UniProtKB-EC"/>
</dbReference>
<dbReference type="AlphaFoldDB" id="A0A8H4RAA7"/>
<dbReference type="GO" id="GO:0009098">
    <property type="term" value="P:L-leucine biosynthetic process"/>
    <property type="evidence" value="ECO:0007669"/>
    <property type="project" value="TreeGrafter"/>
</dbReference>
<dbReference type="EMBL" id="JAAMPI010001427">
    <property type="protein sequence ID" value="KAF4625248.1"/>
    <property type="molecule type" value="Genomic_DNA"/>
</dbReference>
<dbReference type="PANTHER" id="PTHR46911">
    <property type="match status" value="1"/>
</dbReference>
<dbReference type="Pfam" id="PF22615">
    <property type="entry name" value="IPMS_D2"/>
    <property type="match status" value="1"/>
</dbReference>
<dbReference type="InterPro" id="IPR002034">
    <property type="entry name" value="AIPM/Hcit_synth_CS"/>
</dbReference>
<comment type="catalytic activity">
    <reaction evidence="1">
        <text>3-methyl-2-oxobutanoate + acetyl-CoA + H2O = (2S)-2-isopropylmalate + CoA + H(+)</text>
        <dbReference type="Rhea" id="RHEA:21524"/>
        <dbReference type="ChEBI" id="CHEBI:1178"/>
        <dbReference type="ChEBI" id="CHEBI:11851"/>
        <dbReference type="ChEBI" id="CHEBI:15377"/>
        <dbReference type="ChEBI" id="CHEBI:15378"/>
        <dbReference type="ChEBI" id="CHEBI:57287"/>
        <dbReference type="ChEBI" id="CHEBI:57288"/>
        <dbReference type="EC" id="2.3.3.13"/>
    </reaction>
</comment>
<evidence type="ECO:0000313" key="7">
    <source>
        <dbReference type="EMBL" id="KAF4625248.1"/>
    </source>
</evidence>
<accession>A0A8H4RAA7</accession>
<gene>
    <name evidence="7" type="ORF">G7Y89_g12919</name>
</gene>
<dbReference type="Pfam" id="PF00682">
    <property type="entry name" value="HMGL-like"/>
    <property type="match status" value="1"/>
</dbReference>
<dbReference type="Gene3D" id="3.30.160.270">
    <property type="match status" value="1"/>
</dbReference>
<dbReference type="GO" id="GO:0005739">
    <property type="term" value="C:mitochondrion"/>
    <property type="evidence" value="ECO:0007669"/>
    <property type="project" value="TreeGrafter"/>
</dbReference>
<reference evidence="7 8" key="1">
    <citation type="submission" date="2020-03" db="EMBL/GenBank/DDBJ databases">
        <title>Draft Genome Sequence of Cudoniella acicularis.</title>
        <authorList>
            <person name="Buettner E."/>
            <person name="Kellner H."/>
        </authorList>
    </citation>
    <scope>NUCLEOTIDE SEQUENCE [LARGE SCALE GENOMIC DNA]</scope>
    <source>
        <strain evidence="7 8">DSM 108380</strain>
    </source>
</reference>
<dbReference type="PROSITE" id="PS00815">
    <property type="entry name" value="AIPM_HOMOCIT_SYNTH_1"/>
    <property type="match status" value="1"/>
</dbReference>
<dbReference type="Gene3D" id="3.20.20.70">
    <property type="entry name" value="Aldolase class I"/>
    <property type="match status" value="1"/>
</dbReference>
<dbReference type="SUPFAM" id="SSF51569">
    <property type="entry name" value="Aldolase"/>
    <property type="match status" value="1"/>
</dbReference>
<dbReference type="NCBIfam" id="NF002991">
    <property type="entry name" value="PRK03739.1"/>
    <property type="match status" value="1"/>
</dbReference>
<evidence type="ECO:0000256" key="1">
    <source>
        <dbReference type="ARBA" id="ARBA00000064"/>
    </source>
</evidence>
<comment type="similarity">
    <text evidence="2">Belongs to the alpha-IPM synthase/homocitrate synthase family. LeuA type 2 subfamily.</text>
</comment>
<evidence type="ECO:0000256" key="5">
    <source>
        <dbReference type="RuleBase" id="RU003523"/>
    </source>
</evidence>
<sequence length="614" mass="66737">MSKILSGGLDLATKYGGRAPRIDLPDRQWPSKYLTKAPTWLSTDLRDGNQALPNPMTMEQKIRYFKLLVEIGFKEIEVSFPCASQTEYDFTRYLIESGSVPDDVELCVLTPCRKETLLKAMESVRGAKKAILFTYLSTSDNYRETVLGISEEEWLEKARVCTEYARSITKESLDPEIRKTQWTFGFGFEDFANARPEAVLALAETISAAWRPSKESSLIIGLGSSVESSTPNVYADQVEYICRNLSKRELITISLHPHNDRGTGIAACELGCLAGADRVEGCLFGNGERAGNLDLVTVSLNMFTQGIDTGLDFSNIRHVRAVYEEITGINVHPRAPYGGDFYFRAFSGGHQDAISKGFRKQAEAQSKVSSGVVATTNGKPSGAAWRIPYLPMDPADLGLPFDVVISSVNSQSGKAGVSWLIQQRLGFLLPNELAIEFSKVAKAQSDALKRGLSTAEIGDIFVSTYHVDALVGHNALTATGAGEGCAVEISIKKLVEEIKSTPERSPAKVLSRILGLEFTDIAESSHTLAAATGTGEFVSYVKCTVGSSKSDWGVGIGEDDVEAATRGFLSILLTHGYVELDEELGERWATHNDSAVELHAMQLKEGGASIKVSA</sequence>
<dbReference type="InterPro" id="IPR054692">
    <property type="entry name" value="LeuA-like_post-cat"/>
</dbReference>
<proteinExistence type="inferred from homology"/>
<dbReference type="SUPFAM" id="SSF89000">
    <property type="entry name" value="post-HMGL domain-like"/>
    <property type="match status" value="1"/>
</dbReference>
<dbReference type="EC" id="2.3.3.13" evidence="3"/>
<dbReference type="PROSITE" id="PS50991">
    <property type="entry name" value="PYR_CT"/>
    <property type="match status" value="1"/>
</dbReference>
<keyword evidence="8" id="KW-1185">Reference proteome</keyword>
<evidence type="ECO:0000256" key="2">
    <source>
        <dbReference type="ARBA" id="ARBA00009767"/>
    </source>
</evidence>
<dbReference type="PANTHER" id="PTHR46911:SF1">
    <property type="entry name" value="2-ISOPROPYLMALATE SYNTHASE"/>
    <property type="match status" value="1"/>
</dbReference>
<dbReference type="OrthoDB" id="418791at2759"/>
<evidence type="ECO:0000256" key="3">
    <source>
        <dbReference type="ARBA" id="ARBA00012973"/>
    </source>
</evidence>
<comment type="caution">
    <text evidence="7">The sequence shown here is derived from an EMBL/GenBank/DDBJ whole genome shotgun (WGS) entry which is preliminary data.</text>
</comment>
<dbReference type="PROSITE" id="PS00816">
    <property type="entry name" value="AIPM_HOMOCIT_SYNTH_2"/>
    <property type="match status" value="1"/>
</dbReference>
<keyword evidence="4 5" id="KW-0808">Transferase</keyword>
<protein>
    <recommendedName>
        <fullName evidence="3">2-isopropylmalate synthase</fullName>
        <ecNumber evidence="3">2.3.3.13</ecNumber>
    </recommendedName>
</protein>
<dbReference type="InterPro" id="IPR036230">
    <property type="entry name" value="LeuA_allosteric_dom_sf"/>
</dbReference>
<evidence type="ECO:0000313" key="8">
    <source>
        <dbReference type="Proteomes" id="UP000566819"/>
    </source>
</evidence>
<feature type="domain" description="Pyruvate carboxyltransferase" evidence="6">
    <location>
        <begin position="38"/>
        <end position="317"/>
    </location>
</feature>